<dbReference type="InterPro" id="IPR002625">
    <property type="entry name" value="Smr_dom"/>
</dbReference>
<dbReference type="SMART" id="SM00533">
    <property type="entry name" value="MUTSd"/>
    <property type="match status" value="1"/>
</dbReference>
<feature type="binding site" evidence="9">
    <location>
        <begin position="337"/>
        <end position="344"/>
    </location>
    <ligand>
        <name>ATP</name>
        <dbReference type="ChEBI" id="CHEBI:30616"/>
    </ligand>
</feature>
<dbReference type="EC" id="3.6.4.-" evidence="9"/>
<keyword evidence="5 9" id="KW-0378">Hydrolase</keyword>
<sequence>MEDLNTKAIETLEFQQIKNQLQHYLVSAAGKRELAELTPVNDRATIQQMLDETTDGADILRLEGGIPLPQLKNIEPQMKRLKVQANLNGTELAQITAVLQASMAIKNFFARMAEKKVQLRTIPDVVDQLTTIPTITKRLVQSIDPDGHVNDEASSHLHGVRQLIVKTENEIHQQMQHFTHGRNAKYLSDPIVTVRNNRYVIPVQVQYRNRFGGVVHDQSASGQTLYIEPASVVDYNNRLRQAQVEEHQAVLEVLAELSSLITPYRMDIAANAKILGHLDFINAKARLAKQMKASLPILSDKNQVILRKAKHPLIPANKVVANDIKLGGKQSAIIITGPNTGGKTITLKTLGLLQLMAQAGLFITAQEGSQVAVFDDIFTDIGDEQSLEQNLSTFSGHMDNVKAILGQITSHSLVLLDELGAGTDPKEGAALAMAILDYIGTKGSDVVITTHYPELKVYGYDRTDTINASMEFDQETLQPTYHLLLGIPGQSNGIEIAHRLGLNSAIISEARSLVSDDSQDLNKMIGDLVEERKQAREENERLQKLVRENQQTKAELEQKLGRFNEQRDHLLDQARSQANHQVSQAKRKANQIIHHLRQMEVKQGQIKENELIDAQGALNALHQDNPRLKNNSVLRRAKQKHDFHVGDPVLVKSYGQQGELLSQRGHHKWEVQIGILRMEIDENDLEKISKSAIRQSKAEKEQKERRHTGAVHTTQTRRTSARLDLRGHRYEQAMSELSDFIDHALLNNLGTVTIIHGKGTGALRKGTQEYLRSNPRVKSFSYAAPNAGGDGATIVNL</sequence>
<dbReference type="GO" id="GO:0043023">
    <property type="term" value="F:ribosomal large subunit binding"/>
    <property type="evidence" value="ECO:0007669"/>
    <property type="project" value="UniProtKB-UniRule"/>
</dbReference>
<comment type="function">
    <text evidence="9">Acts as a ribosome collision sensor, splitting the ribosome into its 2 subunits. Detects stalled/collided 70S ribosomes which it binds and splits by an ATP-hydrolysis driven conformational change. Acts upstream of the ribosome quality control system (RQC), a ribosome-associated complex that mediates the extraction of incompletely synthesized nascent chains from stalled ribosomes and their subsequent degradation. Probably generates substrates for RQC.</text>
</comment>
<comment type="caution">
    <text evidence="13">The sequence shown here is derived from an EMBL/GenBank/DDBJ whole genome shotgun (WGS) entry which is preliminary data.</text>
</comment>
<dbReference type="PANTHER" id="PTHR48466">
    <property type="entry name" value="OS10G0509000 PROTEIN-RELATED"/>
    <property type="match status" value="1"/>
</dbReference>
<dbReference type="InterPro" id="IPR027417">
    <property type="entry name" value="P-loop_NTPase"/>
</dbReference>
<evidence type="ECO:0000256" key="10">
    <source>
        <dbReference type="SAM" id="Coils"/>
    </source>
</evidence>
<comment type="subunit">
    <text evidence="9">Homodimer. Binds to stalled ribosomes, contacting rRNA.</text>
</comment>
<evidence type="ECO:0000313" key="14">
    <source>
        <dbReference type="Proteomes" id="UP000051445"/>
    </source>
</evidence>
<dbReference type="Pfam" id="PF01713">
    <property type="entry name" value="Smr"/>
    <property type="match status" value="1"/>
</dbReference>
<evidence type="ECO:0000313" key="13">
    <source>
        <dbReference type="EMBL" id="KRL28579.1"/>
    </source>
</evidence>
<dbReference type="Gene3D" id="3.30.1370.110">
    <property type="match status" value="1"/>
</dbReference>
<dbReference type="GO" id="GO:0004519">
    <property type="term" value="F:endonuclease activity"/>
    <property type="evidence" value="ECO:0007669"/>
    <property type="project" value="UniProtKB-UniRule"/>
</dbReference>
<protein>
    <recommendedName>
        <fullName evidence="9">Endonuclease MutS2</fullName>
        <ecNumber evidence="9">3.1.-.-</ecNumber>
    </recommendedName>
    <alternativeName>
        <fullName evidence="9">Ribosome-associated protein quality control-upstream factor</fullName>
        <shortName evidence="9">RQC-upstream factor</shortName>
        <shortName evidence="9">RqcU</shortName>
        <ecNumber evidence="9">3.6.4.-</ecNumber>
    </alternativeName>
</protein>
<organism evidence="13 14">
    <name type="scientific">Limosilactobacillus frumenti DSM 13145</name>
    <dbReference type="NCBI Taxonomy" id="1423746"/>
    <lineage>
        <taxon>Bacteria</taxon>
        <taxon>Bacillati</taxon>
        <taxon>Bacillota</taxon>
        <taxon>Bacilli</taxon>
        <taxon>Lactobacillales</taxon>
        <taxon>Lactobacillaceae</taxon>
        <taxon>Limosilactobacillus</taxon>
    </lineage>
</organism>
<evidence type="ECO:0000259" key="12">
    <source>
        <dbReference type="PROSITE" id="PS50828"/>
    </source>
</evidence>
<keyword evidence="8 9" id="KW-0238">DNA-binding</keyword>
<dbReference type="InterPro" id="IPR046893">
    <property type="entry name" value="MSSS"/>
</dbReference>
<evidence type="ECO:0000256" key="2">
    <source>
        <dbReference type="ARBA" id="ARBA00022730"/>
    </source>
</evidence>
<dbReference type="InterPro" id="IPR000432">
    <property type="entry name" value="DNA_mismatch_repair_MutS_C"/>
</dbReference>
<dbReference type="InterPro" id="IPR036063">
    <property type="entry name" value="Smr_dom_sf"/>
</dbReference>
<dbReference type="GO" id="GO:0016887">
    <property type="term" value="F:ATP hydrolysis activity"/>
    <property type="evidence" value="ECO:0007669"/>
    <property type="project" value="InterPro"/>
</dbReference>
<dbReference type="InterPro" id="IPR005747">
    <property type="entry name" value="MutS2"/>
</dbReference>
<dbReference type="GO" id="GO:0045910">
    <property type="term" value="P:negative regulation of DNA recombination"/>
    <property type="evidence" value="ECO:0007669"/>
    <property type="project" value="InterPro"/>
</dbReference>
<accession>A0A0R1PHM2</accession>
<feature type="domain" description="Smr" evidence="12">
    <location>
        <begin position="723"/>
        <end position="797"/>
    </location>
</feature>
<dbReference type="GO" id="GO:0006298">
    <property type="term" value="P:mismatch repair"/>
    <property type="evidence" value="ECO:0007669"/>
    <property type="project" value="InterPro"/>
</dbReference>
<dbReference type="SUPFAM" id="SSF160443">
    <property type="entry name" value="SMR domain-like"/>
    <property type="match status" value="1"/>
</dbReference>
<dbReference type="PROSITE" id="PS50828">
    <property type="entry name" value="SMR"/>
    <property type="match status" value="1"/>
</dbReference>
<dbReference type="PROSITE" id="PS00486">
    <property type="entry name" value="DNA_MISMATCH_REPAIR_2"/>
    <property type="match status" value="1"/>
</dbReference>
<dbReference type="STRING" id="1423746.FD27_GL001577"/>
<feature type="coiled-coil region" evidence="10">
    <location>
        <begin position="518"/>
        <end position="573"/>
    </location>
</feature>
<keyword evidence="3 9" id="KW-0547">Nucleotide-binding</keyword>
<dbReference type="GO" id="GO:0030983">
    <property type="term" value="F:mismatched DNA binding"/>
    <property type="evidence" value="ECO:0007669"/>
    <property type="project" value="InterPro"/>
</dbReference>
<proteinExistence type="inferred from homology"/>
<gene>
    <name evidence="9" type="primary">mutS2</name>
    <name evidence="9" type="synonym">rqcU</name>
    <name evidence="13" type="ORF">FD27_GL001577</name>
</gene>
<dbReference type="GO" id="GO:0019843">
    <property type="term" value="F:rRNA binding"/>
    <property type="evidence" value="ECO:0007669"/>
    <property type="project" value="UniProtKB-UniRule"/>
</dbReference>
<keyword evidence="14" id="KW-1185">Reference proteome</keyword>
<dbReference type="PANTHER" id="PTHR48466:SF2">
    <property type="entry name" value="OS10G0509000 PROTEIN"/>
    <property type="match status" value="1"/>
</dbReference>
<dbReference type="InterPro" id="IPR036187">
    <property type="entry name" value="DNA_mismatch_repair_MutS_sf"/>
</dbReference>
<evidence type="ECO:0000256" key="11">
    <source>
        <dbReference type="SAM" id="MobiDB-lite"/>
    </source>
</evidence>
<keyword evidence="4 9" id="KW-0255">Endonuclease</keyword>
<dbReference type="InterPro" id="IPR007696">
    <property type="entry name" value="DNA_mismatch_repair_MutS_core"/>
</dbReference>
<dbReference type="SUPFAM" id="SSF52540">
    <property type="entry name" value="P-loop containing nucleoside triphosphate hydrolases"/>
    <property type="match status" value="1"/>
</dbReference>
<comment type="function">
    <text evidence="9">Endonuclease that is involved in the suppression of homologous recombination and thus may have a key role in the control of bacterial genetic diversity.</text>
</comment>
<dbReference type="EC" id="3.1.-.-" evidence="9"/>
<dbReference type="SUPFAM" id="SSF48334">
    <property type="entry name" value="DNA repair protein MutS, domain III"/>
    <property type="match status" value="1"/>
</dbReference>
<dbReference type="NCBIfam" id="TIGR01069">
    <property type="entry name" value="mutS2"/>
    <property type="match status" value="1"/>
</dbReference>
<keyword evidence="6 9" id="KW-0067">ATP-binding</keyword>
<feature type="region of interest" description="Disordered" evidence="11">
    <location>
        <begin position="692"/>
        <end position="719"/>
    </location>
</feature>
<dbReference type="Pfam" id="PF20297">
    <property type="entry name" value="MSSS"/>
    <property type="match status" value="1"/>
</dbReference>
<evidence type="ECO:0000256" key="5">
    <source>
        <dbReference type="ARBA" id="ARBA00022801"/>
    </source>
</evidence>
<keyword evidence="7 9" id="KW-0694">RNA-binding</keyword>
<evidence type="ECO:0000256" key="4">
    <source>
        <dbReference type="ARBA" id="ARBA00022759"/>
    </source>
</evidence>
<dbReference type="HAMAP" id="MF_00092">
    <property type="entry name" value="MutS2"/>
    <property type="match status" value="1"/>
</dbReference>
<dbReference type="SMART" id="SM00534">
    <property type="entry name" value="MUTSac"/>
    <property type="match status" value="1"/>
</dbReference>
<dbReference type="EMBL" id="AZER01000004">
    <property type="protein sequence ID" value="KRL28579.1"/>
    <property type="molecule type" value="Genomic_DNA"/>
</dbReference>
<dbReference type="Pfam" id="PF00488">
    <property type="entry name" value="MutS_V"/>
    <property type="match status" value="1"/>
</dbReference>
<evidence type="ECO:0000256" key="1">
    <source>
        <dbReference type="ARBA" id="ARBA00022722"/>
    </source>
</evidence>
<evidence type="ECO:0000256" key="3">
    <source>
        <dbReference type="ARBA" id="ARBA00022741"/>
    </source>
</evidence>
<evidence type="ECO:0000256" key="6">
    <source>
        <dbReference type="ARBA" id="ARBA00022840"/>
    </source>
</evidence>
<dbReference type="GO" id="GO:0005524">
    <property type="term" value="F:ATP binding"/>
    <property type="evidence" value="ECO:0007669"/>
    <property type="project" value="UniProtKB-UniRule"/>
</dbReference>
<name>A0A0R1PHM2_9LACO</name>
<keyword evidence="10" id="KW-0175">Coiled coil</keyword>
<comment type="similarity">
    <text evidence="9">Belongs to the DNA mismatch repair MutS family. MutS2 subfamily.</text>
</comment>
<dbReference type="AlphaFoldDB" id="A0A0R1PHM2"/>
<dbReference type="GO" id="GO:0072344">
    <property type="term" value="P:rescue of stalled ribosome"/>
    <property type="evidence" value="ECO:0007669"/>
    <property type="project" value="UniProtKB-UniRule"/>
</dbReference>
<evidence type="ECO:0000256" key="9">
    <source>
        <dbReference type="HAMAP-Rule" id="MF_00092"/>
    </source>
</evidence>
<evidence type="ECO:0000256" key="7">
    <source>
        <dbReference type="ARBA" id="ARBA00022884"/>
    </source>
</evidence>
<dbReference type="Gene3D" id="3.40.50.300">
    <property type="entry name" value="P-loop containing nucleotide triphosphate hydrolases"/>
    <property type="match status" value="1"/>
</dbReference>
<dbReference type="PIRSF" id="PIRSF005814">
    <property type="entry name" value="MutS_YshD"/>
    <property type="match status" value="1"/>
</dbReference>
<reference evidence="13 14" key="1">
    <citation type="journal article" date="2015" name="Genome Announc.">
        <title>Expanding the biotechnology potential of lactobacilli through comparative genomics of 213 strains and associated genera.</title>
        <authorList>
            <person name="Sun Z."/>
            <person name="Harris H.M."/>
            <person name="McCann A."/>
            <person name="Guo C."/>
            <person name="Argimon S."/>
            <person name="Zhang W."/>
            <person name="Yang X."/>
            <person name="Jeffery I.B."/>
            <person name="Cooney J.C."/>
            <person name="Kagawa T.F."/>
            <person name="Liu W."/>
            <person name="Song Y."/>
            <person name="Salvetti E."/>
            <person name="Wrobel A."/>
            <person name="Rasinkangas P."/>
            <person name="Parkhill J."/>
            <person name="Rea M.C."/>
            <person name="O'Sullivan O."/>
            <person name="Ritari J."/>
            <person name="Douillard F.P."/>
            <person name="Paul Ross R."/>
            <person name="Yang R."/>
            <person name="Briner A.E."/>
            <person name="Felis G.E."/>
            <person name="de Vos W.M."/>
            <person name="Barrangou R."/>
            <person name="Klaenhammer T.R."/>
            <person name="Caufield P.W."/>
            <person name="Cui Y."/>
            <person name="Zhang H."/>
            <person name="O'Toole P.W."/>
        </authorList>
    </citation>
    <scope>NUCLEOTIDE SEQUENCE [LARGE SCALE GENOMIC DNA]</scope>
    <source>
        <strain evidence="13 14">DSM 13145</strain>
    </source>
</reference>
<keyword evidence="2 9" id="KW-0699">rRNA-binding</keyword>
<dbReference type="Proteomes" id="UP000051445">
    <property type="component" value="Unassembled WGS sequence"/>
</dbReference>
<dbReference type="PATRIC" id="fig|1423746.3.peg.1606"/>
<dbReference type="GO" id="GO:0140664">
    <property type="term" value="F:ATP-dependent DNA damage sensor activity"/>
    <property type="evidence" value="ECO:0007669"/>
    <property type="project" value="InterPro"/>
</dbReference>
<dbReference type="SMART" id="SM00463">
    <property type="entry name" value="SMR"/>
    <property type="match status" value="1"/>
</dbReference>
<dbReference type="InterPro" id="IPR045076">
    <property type="entry name" value="MutS"/>
</dbReference>
<evidence type="ECO:0000256" key="8">
    <source>
        <dbReference type="ARBA" id="ARBA00023125"/>
    </source>
</evidence>
<dbReference type="FunFam" id="3.40.50.300:FF:000830">
    <property type="entry name" value="Endonuclease MutS2"/>
    <property type="match status" value="1"/>
</dbReference>
<keyword evidence="1 9" id="KW-0540">Nuclease</keyword>